<dbReference type="EMBL" id="LAZR01049099">
    <property type="protein sequence ID" value="KKK90449.1"/>
    <property type="molecule type" value="Genomic_DNA"/>
</dbReference>
<evidence type="ECO:0000313" key="2">
    <source>
        <dbReference type="EMBL" id="KKK90449.1"/>
    </source>
</evidence>
<gene>
    <name evidence="2" type="ORF">LCGC14_2722880</name>
</gene>
<proteinExistence type="predicted"/>
<reference evidence="2" key="1">
    <citation type="journal article" date="2015" name="Nature">
        <title>Complex archaea that bridge the gap between prokaryotes and eukaryotes.</title>
        <authorList>
            <person name="Spang A."/>
            <person name="Saw J.H."/>
            <person name="Jorgensen S.L."/>
            <person name="Zaremba-Niedzwiedzka K."/>
            <person name="Martijn J."/>
            <person name="Lind A.E."/>
            <person name="van Eijk R."/>
            <person name="Schleper C."/>
            <person name="Guy L."/>
            <person name="Ettema T.J."/>
        </authorList>
    </citation>
    <scope>NUCLEOTIDE SEQUENCE</scope>
</reference>
<name>A0A0F9BIR1_9ZZZZ</name>
<sequence>MLKFFCFIAPLLLIPSLLTSATLSNKHLLVDVEEETARIFISTIDGKEDVEGDERINLLFFDKPPSSYTVLYVHRDAITFGGERGIYIKRPVAIGDKIETIWEDKTVNVKQVVEFVKRKNTRTEDGVLITYTIKNISKYSRTVGLRILFDTSLGEKGIYHFELPTGEQIRYETEYLGDDQPRAWISKDTKRNPQHILRGVIRGELVTTPDKIVFANYKSLFENLFSYRIRRKRKFDYPPYSRNDSAIAMYFIPYYLYPGETREYSTILGLSGEEEYGEDVVEIIQIEEEPGVIEEIIEKPEEIKLKENIDLDLLNEELERIKRIRELIAEENRLMEEMNRILEIENNILKEEELNRLKEA</sequence>
<keyword evidence="1" id="KW-0175">Coiled coil</keyword>
<organism evidence="2">
    <name type="scientific">marine sediment metagenome</name>
    <dbReference type="NCBI Taxonomy" id="412755"/>
    <lineage>
        <taxon>unclassified sequences</taxon>
        <taxon>metagenomes</taxon>
        <taxon>ecological metagenomes</taxon>
    </lineage>
</organism>
<evidence type="ECO:0000256" key="1">
    <source>
        <dbReference type="SAM" id="Coils"/>
    </source>
</evidence>
<feature type="coiled-coil region" evidence="1">
    <location>
        <begin position="311"/>
        <end position="355"/>
    </location>
</feature>
<accession>A0A0F9BIR1</accession>
<dbReference type="AlphaFoldDB" id="A0A0F9BIR1"/>
<protein>
    <submittedName>
        <fullName evidence="2">Uncharacterized protein</fullName>
    </submittedName>
</protein>
<feature type="non-terminal residue" evidence="2">
    <location>
        <position position="360"/>
    </location>
</feature>
<comment type="caution">
    <text evidence="2">The sequence shown here is derived from an EMBL/GenBank/DDBJ whole genome shotgun (WGS) entry which is preliminary data.</text>
</comment>